<name>A0A135P335_9HYPH</name>
<feature type="domain" description="Activator of Hsp90 ATPase homologue 1/2-like C-terminal" evidence="2">
    <location>
        <begin position="16"/>
        <end position="152"/>
    </location>
</feature>
<dbReference type="InterPro" id="IPR013538">
    <property type="entry name" value="ASHA1/2-like_C"/>
</dbReference>
<keyword evidence="4" id="KW-1185">Reference proteome</keyword>
<dbReference type="OrthoDB" id="9805228at2"/>
<evidence type="ECO:0000256" key="1">
    <source>
        <dbReference type="ARBA" id="ARBA00006817"/>
    </source>
</evidence>
<evidence type="ECO:0000313" key="4">
    <source>
        <dbReference type="Proteomes" id="UP000070498"/>
    </source>
</evidence>
<accession>A0A135P335</accession>
<dbReference type="STRING" id="2052828.ATO67_04190"/>
<dbReference type="InterPro" id="IPR023393">
    <property type="entry name" value="START-like_dom_sf"/>
</dbReference>
<dbReference type="CDD" id="cd08896">
    <property type="entry name" value="SRPBCC_CalC_Aha1-like_3"/>
    <property type="match status" value="1"/>
</dbReference>
<reference evidence="3 4" key="1">
    <citation type="submission" date="2015-11" db="EMBL/GenBank/DDBJ databases">
        <title>Draft genome sequence of Agrobacterium sp. R89-1.</title>
        <authorList>
            <person name="Zahradnik J."/>
            <person name="Kyslikova E."/>
            <person name="Palyzova A."/>
            <person name="Kyslik P."/>
        </authorList>
    </citation>
    <scope>NUCLEOTIDE SEQUENCE [LARGE SCALE GENOMIC DNA]</scope>
    <source>
        <strain evidence="3 4">R89-1</strain>
    </source>
</reference>
<sequence length="155" mass="17563">MPDIAEHELSLSRIINATPERVFQAWVEPELLIQWWAPLPYQTSQAVIDLRPGGAFNTTMHAPTGEIYENLGVFLDVVPNRRLVFTDAFREGWIPGGRPFMTGYVTFEDAGNGATKYVARALHWTAEDKQTHEEMGFEEGWNAAAEQMEALLQRL</sequence>
<comment type="similarity">
    <text evidence="1">Belongs to the AHA1 family.</text>
</comment>
<dbReference type="Pfam" id="PF08327">
    <property type="entry name" value="AHSA1"/>
    <property type="match status" value="1"/>
</dbReference>
<dbReference type="EMBL" id="LNUW01000028">
    <property type="protein sequence ID" value="KXG85841.1"/>
    <property type="molecule type" value="Genomic_DNA"/>
</dbReference>
<dbReference type="SUPFAM" id="SSF55961">
    <property type="entry name" value="Bet v1-like"/>
    <property type="match status" value="1"/>
</dbReference>
<dbReference type="Proteomes" id="UP000070498">
    <property type="component" value="Unassembled WGS sequence"/>
</dbReference>
<gene>
    <name evidence="3" type="ORF">ATO67_04190</name>
</gene>
<evidence type="ECO:0000259" key="2">
    <source>
        <dbReference type="Pfam" id="PF08327"/>
    </source>
</evidence>
<dbReference type="RefSeq" id="WP_067644810.1">
    <property type="nucleotide sequence ID" value="NZ_KQ961024.1"/>
</dbReference>
<organism evidence="3 4">
    <name type="scientific">Agrobacterium bohemicum</name>
    <dbReference type="NCBI Taxonomy" id="2052828"/>
    <lineage>
        <taxon>Bacteria</taxon>
        <taxon>Pseudomonadati</taxon>
        <taxon>Pseudomonadota</taxon>
        <taxon>Alphaproteobacteria</taxon>
        <taxon>Hyphomicrobiales</taxon>
        <taxon>Rhizobiaceae</taxon>
        <taxon>Rhizobium/Agrobacterium group</taxon>
        <taxon>Agrobacterium</taxon>
    </lineage>
</organism>
<proteinExistence type="inferred from homology"/>
<protein>
    <submittedName>
        <fullName evidence="3">Polyketide cyclase</fullName>
    </submittedName>
</protein>
<dbReference type="Gene3D" id="3.30.530.20">
    <property type="match status" value="1"/>
</dbReference>
<comment type="caution">
    <text evidence="3">The sequence shown here is derived from an EMBL/GenBank/DDBJ whole genome shotgun (WGS) entry which is preliminary data.</text>
</comment>
<evidence type="ECO:0000313" key="3">
    <source>
        <dbReference type="EMBL" id="KXG85841.1"/>
    </source>
</evidence>
<dbReference type="AlphaFoldDB" id="A0A135P335"/>